<evidence type="ECO:0000256" key="3">
    <source>
        <dbReference type="ARBA" id="ARBA00022617"/>
    </source>
</evidence>
<keyword evidence="6" id="KW-0408">Iron</keyword>
<evidence type="ECO:0000259" key="9">
    <source>
        <dbReference type="Pfam" id="PF00931"/>
    </source>
</evidence>
<dbReference type="SUPFAM" id="SSF48264">
    <property type="entry name" value="Cytochrome P450"/>
    <property type="match status" value="1"/>
</dbReference>
<sequence>MYIIDNYLIIASTPLLLGTWYLSISHEWDAFKRNLHLEKQRWESKELSDCWDAGAAPQRYRIHDWCTDILERCHCTFLFKGPWSANMNLMLTCDPANITTLCSNFANFPKDPSSNSCSTNWETVFSTPTGSVEKQRMVAQGFVRTHRFHSFLSRIPIIRGTRARSWRDTTSSALTWFIWLVSRHPIVENKIIEELQSKIPEDETGKKRLLKAEEEIKGMNGLKEDAESIMSTELQPRKKLKAEIQIWLENVEDKHGFRGEDVLKSSKAWTWGMGGVGKISIMKVYKQATLKETGKFDIVIRITVSKETSIAKLQKTLLVKSESNFPVTKMKLQGRDSL</sequence>
<keyword evidence="11" id="KW-1185">Reference proteome</keyword>
<dbReference type="Gene3D" id="1.10.630.10">
    <property type="entry name" value="Cytochrome P450"/>
    <property type="match status" value="1"/>
</dbReference>
<evidence type="ECO:0000313" key="10">
    <source>
        <dbReference type="EMBL" id="KAE8674479.1"/>
    </source>
</evidence>
<organism evidence="10 11">
    <name type="scientific">Hibiscus syriacus</name>
    <name type="common">Rose of Sharon</name>
    <dbReference type="NCBI Taxonomy" id="106335"/>
    <lineage>
        <taxon>Eukaryota</taxon>
        <taxon>Viridiplantae</taxon>
        <taxon>Streptophyta</taxon>
        <taxon>Embryophyta</taxon>
        <taxon>Tracheophyta</taxon>
        <taxon>Spermatophyta</taxon>
        <taxon>Magnoliopsida</taxon>
        <taxon>eudicotyledons</taxon>
        <taxon>Gunneridae</taxon>
        <taxon>Pentapetalae</taxon>
        <taxon>rosids</taxon>
        <taxon>malvids</taxon>
        <taxon>Malvales</taxon>
        <taxon>Malvaceae</taxon>
        <taxon>Malvoideae</taxon>
        <taxon>Hibiscus</taxon>
    </lineage>
</organism>
<dbReference type="Proteomes" id="UP000436088">
    <property type="component" value="Unassembled WGS sequence"/>
</dbReference>
<dbReference type="PANTHER" id="PTHR24296">
    <property type="entry name" value="CYTOCHROME P450"/>
    <property type="match status" value="1"/>
</dbReference>
<reference evidence="10" key="1">
    <citation type="submission" date="2019-09" db="EMBL/GenBank/DDBJ databases">
        <title>Draft genome information of white flower Hibiscus syriacus.</title>
        <authorList>
            <person name="Kim Y.-M."/>
        </authorList>
    </citation>
    <scope>NUCLEOTIDE SEQUENCE [LARGE SCALE GENOMIC DNA]</scope>
    <source>
        <strain evidence="10">YM2019G1</strain>
    </source>
</reference>
<dbReference type="GO" id="GO:0043531">
    <property type="term" value="F:ADP binding"/>
    <property type="evidence" value="ECO:0007669"/>
    <property type="project" value="InterPro"/>
</dbReference>
<keyword evidence="8" id="KW-1133">Transmembrane helix</keyword>
<protein>
    <recommendedName>
        <fullName evidence="9">NB-ARC domain-containing protein</fullName>
    </recommendedName>
</protein>
<comment type="similarity">
    <text evidence="2">Belongs to the cytochrome P450 family.</text>
</comment>
<evidence type="ECO:0000256" key="2">
    <source>
        <dbReference type="ARBA" id="ARBA00010617"/>
    </source>
</evidence>
<evidence type="ECO:0000256" key="8">
    <source>
        <dbReference type="SAM" id="Phobius"/>
    </source>
</evidence>
<dbReference type="EMBL" id="VEPZ02001418">
    <property type="protein sequence ID" value="KAE8674479.1"/>
    <property type="molecule type" value="Genomic_DNA"/>
</dbReference>
<proteinExistence type="inferred from homology"/>
<dbReference type="GO" id="GO:0004497">
    <property type="term" value="F:monooxygenase activity"/>
    <property type="evidence" value="ECO:0007669"/>
    <property type="project" value="UniProtKB-KW"/>
</dbReference>
<evidence type="ECO:0000256" key="5">
    <source>
        <dbReference type="ARBA" id="ARBA00023002"/>
    </source>
</evidence>
<dbReference type="GO" id="GO:0016705">
    <property type="term" value="F:oxidoreductase activity, acting on paired donors, with incorporation or reduction of molecular oxygen"/>
    <property type="evidence" value="ECO:0007669"/>
    <property type="project" value="InterPro"/>
</dbReference>
<dbReference type="InterPro" id="IPR036396">
    <property type="entry name" value="Cyt_P450_sf"/>
</dbReference>
<evidence type="ECO:0000256" key="1">
    <source>
        <dbReference type="ARBA" id="ARBA00001971"/>
    </source>
</evidence>
<evidence type="ECO:0000256" key="4">
    <source>
        <dbReference type="ARBA" id="ARBA00022723"/>
    </source>
</evidence>
<name>A0A6A2YED0_HIBSY</name>
<dbReference type="GO" id="GO:0020037">
    <property type="term" value="F:heme binding"/>
    <property type="evidence" value="ECO:0007669"/>
    <property type="project" value="InterPro"/>
</dbReference>
<gene>
    <name evidence="10" type="ORF">F3Y22_tig00111754pilonHSYRG00107</name>
</gene>
<dbReference type="Pfam" id="PF00931">
    <property type="entry name" value="NB-ARC"/>
    <property type="match status" value="1"/>
</dbReference>
<dbReference type="GO" id="GO:0005506">
    <property type="term" value="F:iron ion binding"/>
    <property type="evidence" value="ECO:0007669"/>
    <property type="project" value="InterPro"/>
</dbReference>
<keyword evidence="4" id="KW-0479">Metal-binding</keyword>
<keyword evidence="7" id="KW-0503">Monooxygenase</keyword>
<accession>A0A6A2YED0</accession>
<dbReference type="AlphaFoldDB" id="A0A6A2YED0"/>
<evidence type="ECO:0000313" key="11">
    <source>
        <dbReference type="Proteomes" id="UP000436088"/>
    </source>
</evidence>
<keyword evidence="5" id="KW-0560">Oxidoreductase</keyword>
<keyword evidence="8" id="KW-0472">Membrane</keyword>
<comment type="cofactor">
    <cofactor evidence="1">
        <name>heme</name>
        <dbReference type="ChEBI" id="CHEBI:30413"/>
    </cofactor>
</comment>
<feature type="domain" description="NB-ARC" evidence="9">
    <location>
        <begin position="271"/>
        <end position="319"/>
    </location>
</feature>
<keyword evidence="3" id="KW-0349">Heme</keyword>
<evidence type="ECO:0000256" key="7">
    <source>
        <dbReference type="ARBA" id="ARBA00023033"/>
    </source>
</evidence>
<dbReference type="InterPro" id="IPR002182">
    <property type="entry name" value="NB-ARC"/>
</dbReference>
<keyword evidence="8" id="KW-0812">Transmembrane</keyword>
<evidence type="ECO:0000256" key="6">
    <source>
        <dbReference type="ARBA" id="ARBA00023004"/>
    </source>
</evidence>
<feature type="transmembrane region" description="Helical" evidence="8">
    <location>
        <begin position="6"/>
        <end position="24"/>
    </location>
</feature>
<comment type="caution">
    <text evidence="10">The sequence shown here is derived from an EMBL/GenBank/DDBJ whole genome shotgun (WGS) entry which is preliminary data.</text>
</comment>